<reference evidence="3" key="1">
    <citation type="submission" date="2016-11" db="UniProtKB">
        <authorList>
            <consortium name="WormBaseParasite"/>
        </authorList>
    </citation>
    <scope>IDENTIFICATION</scope>
</reference>
<protein>
    <submittedName>
        <fullName evidence="3">Secreted protein</fullName>
    </submittedName>
</protein>
<evidence type="ECO:0000313" key="2">
    <source>
        <dbReference type="Proteomes" id="UP000095282"/>
    </source>
</evidence>
<evidence type="ECO:0000313" key="3">
    <source>
        <dbReference type="WBParaSite" id="Csp11.Scaffold629.g13885.t1"/>
    </source>
</evidence>
<organism evidence="2 3">
    <name type="scientific">Caenorhabditis tropicalis</name>
    <dbReference type="NCBI Taxonomy" id="1561998"/>
    <lineage>
        <taxon>Eukaryota</taxon>
        <taxon>Metazoa</taxon>
        <taxon>Ecdysozoa</taxon>
        <taxon>Nematoda</taxon>
        <taxon>Chromadorea</taxon>
        <taxon>Rhabditida</taxon>
        <taxon>Rhabditina</taxon>
        <taxon>Rhabditomorpha</taxon>
        <taxon>Rhabditoidea</taxon>
        <taxon>Rhabditidae</taxon>
        <taxon>Peloderinae</taxon>
        <taxon>Caenorhabditis</taxon>
    </lineage>
</organism>
<keyword evidence="2" id="KW-1185">Reference proteome</keyword>
<feature type="chain" id="PRO_5009308316" evidence="1">
    <location>
        <begin position="20"/>
        <end position="157"/>
    </location>
</feature>
<evidence type="ECO:0000256" key="1">
    <source>
        <dbReference type="SAM" id="SignalP"/>
    </source>
</evidence>
<feature type="signal peptide" evidence="1">
    <location>
        <begin position="1"/>
        <end position="19"/>
    </location>
</feature>
<sequence length="157" mass="17021">MNLFPILILSLFGCTVVNSVVVRKKVERKESSSSSSSEDRPPRRHAGRALSNLYYGGLQDIWVDGVRRPECPGKTSCTPLKAFQWTDGHTTGTDGFFWPGPEPNAFGDCKQGVQSVTVIHISPADGVAASYGYPHGAMNDNCYELPAKLYACGKLPA</sequence>
<keyword evidence="1" id="KW-0732">Signal</keyword>
<proteinExistence type="predicted"/>
<dbReference type="PANTHER" id="PTHR23124">
    <property type="entry name" value="C-TYPE LECTIN DOMAIN-CONTAINING PROTEIN-RELATED-RELATED"/>
    <property type="match status" value="1"/>
</dbReference>
<dbReference type="PANTHER" id="PTHR23124:SF152">
    <property type="entry name" value="C-TYPE LECTIN-RELATED"/>
    <property type="match status" value="1"/>
</dbReference>
<dbReference type="AlphaFoldDB" id="A0A1I7U1F1"/>
<dbReference type="Proteomes" id="UP000095282">
    <property type="component" value="Unplaced"/>
</dbReference>
<dbReference type="WBParaSite" id="Csp11.Scaffold629.g13885.t1">
    <property type="protein sequence ID" value="Csp11.Scaffold629.g13885.t1"/>
    <property type="gene ID" value="Csp11.Scaffold629.g13885"/>
</dbReference>
<dbReference type="STRING" id="1561998.A0A1I7U1F1"/>
<dbReference type="eggNOG" id="KOG4297">
    <property type="taxonomic scope" value="Eukaryota"/>
</dbReference>
<accession>A0A1I7U1F1</accession>
<name>A0A1I7U1F1_9PELO</name>